<comment type="caution">
    <text evidence="3">The sequence shown here is derived from an EMBL/GenBank/DDBJ whole genome shotgun (WGS) entry which is preliminary data.</text>
</comment>
<gene>
    <name evidence="3" type="ORF">GCM10023196_064770</name>
</gene>
<dbReference type="Proteomes" id="UP001501442">
    <property type="component" value="Unassembled WGS sequence"/>
</dbReference>
<dbReference type="InterPro" id="IPR000551">
    <property type="entry name" value="MerR-type_HTH_dom"/>
</dbReference>
<evidence type="ECO:0000313" key="4">
    <source>
        <dbReference type="Proteomes" id="UP001501442"/>
    </source>
</evidence>
<dbReference type="CDD" id="cd01107">
    <property type="entry name" value="HTH_BmrR"/>
    <property type="match status" value="1"/>
</dbReference>
<dbReference type="PROSITE" id="PS00552">
    <property type="entry name" value="HTH_MERR_1"/>
    <property type="match status" value="1"/>
</dbReference>
<dbReference type="Pfam" id="PF00376">
    <property type="entry name" value="MerR"/>
    <property type="match status" value="1"/>
</dbReference>
<evidence type="ECO:0000256" key="1">
    <source>
        <dbReference type="ARBA" id="ARBA00023125"/>
    </source>
</evidence>
<evidence type="ECO:0000313" key="3">
    <source>
        <dbReference type="EMBL" id="GAA4632227.1"/>
    </source>
</evidence>
<name>A0ABP8UHD2_9ACTN</name>
<dbReference type="InterPro" id="IPR029442">
    <property type="entry name" value="GyrI-like"/>
</dbReference>
<keyword evidence="4" id="KW-1185">Reference proteome</keyword>
<dbReference type="InterPro" id="IPR009061">
    <property type="entry name" value="DNA-bd_dom_put_sf"/>
</dbReference>
<dbReference type="PROSITE" id="PS50937">
    <property type="entry name" value="HTH_MERR_2"/>
    <property type="match status" value="1"/>
</dbReference>
<dbReference type="EMBL" id="BAABHK010000010">
    <property type="protein sequence ID" value="GAA4632227.1"/>
    <property type="molecule type" value="Genomic_DNA"/>
</dbReference>
<dbReference type="RefSeq" id="WP_345435221.1">
    <property type="nucleotide sequence ID" value="NZ_BAABHK010000010.1"/>
</dbReference>
<sequence>MLMPVNEGYLPIGRFARLCRLSVKQLRNYDDLGLLTPAHVDPDTGYRHYRPDQAPAALAIGLLRSLDVPLPVIGQVLAEGTGALGGVRDAMEADLARRRRNLTALERILADGLPRPPVSLVREPARRVAVVRDVATWDRIGAVTSACVTRLIGALTEASAGAGPGGALTSGGTGPGGTLREAETDPGLALTASSGAGPALIGLFPLDLTPEIVVSVTAETDTAVAGTSADVLPGGLFASATHVGPYDQIDLTAHALLAWTGDRGHTPVGPLREVYVSDPTSTPPERLVTHLMIRLEEYA</sequence>
<feature type="domain" description="HTH merR-type" evidence="2">
    <location>
        <begin position="9"/>
        <end position="79"/>
    </location>
</feature>
<dbReference type="InterPro" id="IPR011256">
    <property type="entry name" value="Reg_factor_effector_dom_sf"/>
</dbReference>
<organism evidence="3 4">
    <name type="scientific">Actinoallomurus vinaceus</name>
    <dbReference type="NCBI Taxonomy" id="1080074"/>
    <lineage>
        <taxon>Bacteria</taxon>
        <taxon>Bacillati</taxon>
        <taxon>Actinomycetota</taxon>
        <taxon>Actinomycetes</taxon>
        <taxon>Streptosporangiales</taxon>
        <taxon>Thermomonosporaceae</taxon>
        <taxon>Actinoallomurus</taxon>
    </lineage>
</organism>
<accession>A0ABP8UHD2</accession>
<dbReference type="Gene3D" id="3.20.80.10">
    <property type="entry name" value="Regulatory factor, effector binding domain"/>
    <property type="match status" value="1"/>
</dbReference>
<evidence type="ECO:0000259" key="2">
    <source>
        <dbReference type="PROSITE" id="PS50937"/>
    </source>
</evidence>
<protein>
    <recommendedName>
        <fullName evidence="2">HTH merR-type domain-containing protein</fullName>
    </recommendedName>
</protein>
<reference evidence="4" key="1">
    <citation type="journal article" date="2019" name="Int. J. Syst. Evol. Microbiol.">
        <title>The Global Catalogue of Microorganisms (GCM) 10K type strain sequencing project: providing services to taxonomists for standard genome sequencing and annotation.</title>
        <authorList>
            <consortium name="The Broad Institute Genomics Platform"/>
            <consortium name="The Broad Institute Genome Sequencing Center for Infectious Disease"/>
            <person name="Wu L."/>
            <person name="Ma J."/>
        </authorList>
    </citation>
    <scope>NUCLEOTIDE SEQUENCE [LARGE SCALE GENOMIC DNA]</scope>
    <source>
        <strain evidence="4">JCM 17939</strain>
    </source>
</reference>
<dbReference type="SUPFAM" id="SSF46955">
    <property type="entry name" value="Putative DNA-binding domain"/>
    <property type="match status" value="1"/>
</dbReference>
<proteinExistence type="predicted"/>
<dbReference type="InterPro" id="IPR010499">
    <property type="entry name" value="AraC_E-bd"/>
</dbReference>
<dbReference type="InterPro" id="IPR047057">
    <property type="entry name" value="MerR_fam"/>
</dbReference>
<dbReference type="Pfam" id="PF06445">
    <property type="entry name" value="GyrI-like"/>
    <property type="match status" value="1"/>
</dbReference>
<dbReference type="Gene3D" id="1.10.1660.10">
    <property type="match status" value="1"/>
</dbReference>
<dbReference type="SMART" id="SM00422">
    <property type="entry name" value="HTH_MERR"/>
    <property type="match status" value="1"/>
</dbReference>
<keyword evidence="1" id="KW-0238">DNA-binding</keyword>
<dbReference type="PANTHER" id="PTHR30204">
    <property type="entry name" value="REDOX-CYCLING DRUG-SENSING TRANSCRIPTIONAL ACTIVATOR SOXR"/>
    <property type="match status" value="1"/>
</dbReference>
<dbReference type="SMART" id="SM00871">
    <property type="entry name" value="AraC_E_bind"/>
    <property type="match status" value="1"/>
</dbReference>
<dbReference type="SUPFAM" id="SSF55136">
    <property type="entry name" value="Probable bacterial effector-binding domain"/>
    <property type="match status" value="1"/>
</dbReference>
<dbReference type="PANTHER" id="PTHR30204:SF97">
    <property type="entry name" value="MERR FAMILY REGULATORY PROTEIN"/>
    <property type="match status" value="1"/>
</dbReference>